<protein>
    <recommendedName>
        <fullName evidence="7 8">Adenine deaminase</fullName>
        <shortName evidence="8">Adenase</shortName>
        <shortName evidence="8">Adenine aminase</shortName>
        <ecNumber evidence="3 8">3.5.4.2</ecNumber>
    </recommendedName>
</protein>
<dbReference type="GO" id="GO:0006146">
    <property type="term" value="P:adenine catabolic process"/>
    <property type="evidence" value="ECO:0007669"/>
    <property type="project" value="InterPro"/>
</dbReference>
<comment type="cofactor">
    <cofactor evidence="1 8">
        <name>Mn(2+)</name>
        <dbReference type="ChEBI" id="CHEBI:29035"/>
    </cofactor>
</comment>
<evidence type="ECO:0000313" key="12">
    <source>
        <dbReference type="Proteomes" id="UP000433181"/>
    </source>
</evidence>
<evidence type="ECO:0000256" key="1">
    <source>
        <dbReference type="ARBA" id="ARBA00001936"/>
    </source>
</evidence>
<dbReference type="Pfam" id="PF13382">
    <property type="entry name" value="Adenine_deam_C"/>
    <property type="match status" value="1"/>
</dbReference>
<evidence type="ECO:0000256" key="3">
    <source>
        <dbReference type="ARBA" id="ARBA00012782"/>
    </source>
</evidence>
<organism evidence="11 12">
    <name type="scientific">Anaerovibrio slackiae</name>
    <dbReference type="NCBI Taxonomy" id="2652309"/>
    <lineage>
        <taxon>Bacteria</taxon>
        <taxon>Bacillati</taxon>
        <taxon>Bacillota</taxon>
        <taxon>Negativicutes</taxon>
        <taxon>Selenomonadales</taxon>
        <taxon>Selenomonadaceae</taxon>
        <taxon>Anaerovibrio</taxon>
    </lineage>
</organism>
<dbReference type="EC" id="3.5.4.2" evidence="3 8"/>
<sequence>MKRLIRVAQGLEPADLVLKNAEVFHVFTGEFILGDIAIADGYIAGTGSYFGIEEIDMSGRYIVPGLIDAHVHIESSMLTPYQFAKAALPCGVTTVITDPHEIANVCGTKGIQFMLDATEKIPLNVYVMLPSCVPSTEFENAGAKLLADDLEPFLQHPRVLGLAEMMNAPGVLTQDSGVMEKLRMARSAGMHVDGHAPGLTSSQLMGYAAAGITSDHECITKEQALDRLRAGIGVMLREGTAAKNLKALLPAVNPDTAPYFMFCSDDKIPAELLESGYINDMIRIAVSEGGVSVANALQMATINTARHYNLKDVGAIMPGCKADLLVLDSLNPWVPLQVYKDGRLAYDQGRLVQTGTELDSSDLEHTVNVGELNLDALRLPLATEMAHVIGLVPYQIVTKKATLPVKRVDGCAVSDIENDVLKLAVFERHRATGNVGLGLVKGFGLKRGALASTVAHDSHNLIVIGTNDEDMLAAARELQRIGGGICIADGGEITASLALPVGGLMTNEPAQAVADKQAEIIAKAREMGVPEFYSPFLTLAFLSLPVIPSLKLTDKGLVDVDAFKFIPLGAK</sequence>
<dbReference type="InterPro" id="IPR006680">
    <property type="entry name" value="Amidohydro-rel"/>
</dbReference>
<feature type="domain" description="Amidohydrolase-related" evidence="9">
    <location>
        <begin position="61"/>
        <end position="342"/>
    </location>
</feature>
<reference evidence="11 12" key="1">
    <citation type="submission" date="2019-08" db="EMBL/GenBank/DDBJ databases">
        <title>In-depth cultivation of the pig gut microbiome towards novel bacterial diversity and tailored functional studies.</title>
        <authorList>
            <person name="Wylensek D."/>
            <person name="Hitch T.C.A."/>
            <person name="Clavel T."/>
        </authorList>
    </citation>
    <scope>NUCLEOTIDE SEQUENCE [LARGE SCALE GENOMIC DNA]</scope>
    <source>
        <strain evidence="11 12">WCA-693-APC-5D-A</strain>
    </source>
</reference>
<dbReference type="SUPFAM" id="SSF51556">
    <property type="entry name" value="Metallo-dependent hydrolases"/>
    <property type="match status" value="1"/>
</dbReference>
<dbReference type="Gene3D" id="3.20.20.140">
    <property type="entry name" value="Metal-dependent hydrolases"/>
    <property type="match status" value="1"/>
</dbReference>
<dbReference type="Pfam" id="PF01979">
    <property type="entry name" value="Amidohydro_1"/>
    <property type="match status" value="1"/>
</dbReference>
<dbReference type="InterPro" id="IPR006679">
    <property type="entry name" value="Adenine_deam"/>
</dbReference>
<dbReference type="InterPro" id="IPR032466">
    <property type="entry name" value="Metal_Hydrolase"/>
</dbReference>
<comment type="similarity">
    <text evidence="2 8">Belongs to the metallo-dependent hydrolases superfamily. Adenine deaminase family.</text>
</comment>
<feature type="domain" description="Adenine deaminase C-terminal" evidence="10">
    <location>
        <begin position="395"/>
        <end position="564"/>
    </location>
</feature>
<evidence type="ECO:0000256" key="8">
    <source>
        <dbReference type="HAMAP-Rule" id="MF_01518"/>
    </source>
</evidence>
<dbReference type="RefSeq" id="WP_328596394.1">
    <property type="nucleotide sequence ID" value="NZ_JBGUUA010000026.1"/>
</dbReference>
<keyword evidence="4 8" id="KW-0378">Hydrolase</keyword>
<dbReference type="PANTHER" id="PTHR11113:SF2">
    <property type="entry name" value="ADENINE DEAMINASE"/>
    <property type="match status" value="1"/>
</dbReference>
<evidence type="ECO:0000256" key="5">
    <source>
        <dbReference type="ARBA" id="ARBA00023211"/>
    </source>
</evidence>
<keyword evidence="5 8" id="KW-0464">Manganese</keyword>
<dbReference type="Gene3D" id="2.30.40.10">
    <property type="entry name" value="Urease, subunit C, domain 1"/>
    <property type="match status" value="1"/>
</dbReference>
<dbReference type="GO" id="GO:0000034">
    <property type="term" value="F:adenine deaminase activity"/>
    <property type="evidence" value="ECO:0007669"/>
    <property type="project" value="UniProtKB-UniRule"/>
</dbReference>
<dbReference type="CDD" id="cd01295">
    <property type="entry name" value="AdeC"/>
    <property type="match status" value="1"/>
</dbReference>
<dbReference type="GeneID" id="96779742"/>
<dbReference type="EMBL" id="VUNR01000034">
    <property type="protein sequence ID" value="MSU09789.1"/>
    <property type="molecule type" value="Genomic_DNA"/>
</dbReference>
<dbReference type="AlphaFoldDB" id="A0A6I2UJE3"/>
<accession>A0A6I2UJE3</accession>
<dbReference type="InterPro" id="IPR026912">
    <property type="entry name" value="Adenine_deam_C"/>
</dbReference>
<keyword evidence="12" id="KW-1185">Reference proteome</keyword>
<evidence type="ECO:0000259" key="9">
    <source>
        <dbReference type="Pfam" id="PF01979"/>
    </source>
</evidence>
<evidence type="ECO:0000256" key="7">
    <source>
        <dbReference type="ARBA" id="ARBA00069718"/>
    </source>
</evidence>
<dbReference type="NCBIfam" id="TIGR01178">
    <property type="entry name" value="ade"/>
    <property type="match status" value="1"/>
</dbReference>
<evidence type="ECO:0000313" key="11">
    <source>
        <dbReference type="EMBL" id="MSU09789.1"/>
    </source>
</evidence>
<gene>
    <name evidence="8 11" type="primary">ade</name>
    <name evidence="11" type="ORF">FYJ84_12490</name>
</gene>
<dbReference type="SUPFAM" id="SSF51338">
    <property type="entry name" value="Composite domain of metallo-dependent hydrolases"/>
    <property type="match status" value="1"/>
</dbReference>
<comment type="caution">
    <text evidence="11">The sequence shown here is derived from an EMBL/GenBank/DDBJ whole genome shotgun (WGS) entry which is preliminary data.</text>
</comment>
<name>A0A6I2UJE3_9FIRM</name>
<dbReference type="HAMAP" id="MF_01518">
    <property type="entry name" value="Adenine_deamin"/>
    <property type="match status" value="1"/>
</dbReference>
<evidence type="ECO:0000256" key="2">
    <source>
        <dbReference type="ARBA" id="ARBA00006773"/>
    </source>
</evidence>
<evidence type="ECO:0000256" key="6">
    <source>
        <dbReference type="ARBA" id="ARBA00047720"/>
    </source>
</evidence>
<dbReference type="FunFam" id="3.20.20.140:FF:000016">
    <property type="entry name" value="Adenine deaminase"/>
    <property type="match status" value="1"/>
</dbReference>
<evidence type="ECO:0000259" key="10">
    <source>
        <dbReference type="Pfam" id="PF13382"/>
    </source>
</evidence>
<evidence type="ECO:0000256" key="4">
    <source>
        <dbReference type="ARBA" id="ARBA00022801"/>
    </source>
</evidence>
<dbReference type="InterPro" id="IPR011059">
    <property type="entry name" value="Metal-dep_hydrolase_composite"/>
</dbReference>
<dbReference type="Proteomes" id="UP000433181">
    <property type="component" value="Unassembled WGS sequence"/>
</dbReference>
<dbReference type="PANTHER" id="PTHR11113">
    <property type="entry name" value="N-ACETYLGLUCOSAMINE-6-PHOSPHATE DEACETYLASE"/>
    <property type="match status" value="1"/>
</dbReference>
<comment type="catalytic activity">
    <reaction evidence="6 8">
        <text>adenine + H2O + H(+) = hypoxanthine + NH4(+)</text>
        <dbReference type="Rhea" id="RHEA:23688"/>
        <dbReference type="ChEBI" id="CHEBI:15377"/>
        <dbReference type="ChEBI" id="CHEBI:15378"/>
        <dbReference type="ChEBI" id="CHEBI:16708"/>
        <dbReference type="ChEBI" id="CHEBI:17368"/>
        <dbReference type="ChEBI" id="CHEBI:28938"/>
        <dbReference type="EC" id="3.5.4.2"/>
    </reaction>
</comment>
<proteinExistence type="inferred from homology"/>